<feature type="domain" description="Solute-binding protein family 5" evidence="2">
    <location>
        <begin position="90"/>
        <end position="463"/>
    </location>
</feature>
<dbReference type="AlphaFoldDB" id="A0AAF0VC88"/>
<dbReference type="GO" id="GO:0015833">
    <property type="term" value="P:peptide transport"/>
    <property type="evidence" value="ECO:0007669"/>
    <property type="project" value="TreeGrafter"/>
</dbReference>
<feature type="chain" id="PRO_5042044082" evidence="1">
    <location>
        <begin position="24"/>
        <end position="545"/>
    </location>
</feature>
<dbReference type="Gene3D" id="3.10.105.10">
    <property type="entry name" value="Dipeptide-binding Protein, Domain 3"/>
    <property type="match status" value="1"/>
</dbReference>
<dbReference type="GO" id="GO:1904680">
    <property type="term" value="F:peptide transmembrane transporter activity"/>
    <property type="evidence" value="ECO:0007669"/>
    <property type="project" value="TreeGrafter"/>
</dbReference>
<gene>
    <name evidence="3" type="ORF">B0703_06990</name>
</gene>
<dbReference type="InterPro" id="IPR039424">
    <property type="entry name" value="SBP_5"/>
</dbReference>
<dbReference type="Gene3D" id="3.40.190.10">
    <property type="entry name" value="Periplasmic binding protein-like II"/>
    <property type="match status" value="1"/>
</dbReference>
<organism evidence="3 4">
    <name type="scientific">Bifidobacterium adolescentis</name>
    <dbReference type="NCBI Taxonomy" id="1680"/>
    <lineage>
        <taxon>Bacteria</taxon>
        <taxon>Bacillati</taxon>
        <taxon>Actinomycetota</taxon>
        <taxon>Actinomycetes</taxon>
        <taxon>Bifidobacteriales</taxon>
        <taxon>Bifidobacteriaceae</taxon>
        <taxon>Bifidobacterium</taxon>
    </lineage>
</organism>
<feature type="signal peptide" evidence="1">
    <location>
        <begin position="1"/>
        <end position="23"/>
    </location>
</feature>
<sequence>MTFSLRSRALAAIVSVCSIAVLATGCGTGNTGIDTSEASTNQIITANITEPSNGLLSGNTSDMSGWKIVSQLYDGLVTFDTKGNEELVQAKSITPNTDASGYTIKLKPSLKFSNGEKITASTYARSWSFAANAANGQVGASIFEDIKGYDDLQDANGDKNAQLSGLDVVDDSTLKVTLKEPNSAFAYKLGDIAFLPVPSQALKDPKTYGLKPVGNGPYKLKEWKSGEEIVLERDKNYKGPRKVKNAGIDFKVYQSLDAAYSDLLAGNLDTLDSIPTSALKTYRDEKNITAISKDGPSFSDLTIPQNLKHFQGKEGVLRRRAIAHALDRESIAKAIFDGTVTPAADFLAPVIKGYDPKLGADALSYNKDKAKKLWSQADAISPWDGTFRIAYSADGTDKEWVEAAANSLGNVLDIKAESYPFATSKELRSAIQDRTIGAAFKSGMSSDYPHPEGYLVQAYDSASADGKGLNNGDYKSARFDALINQAAKQTDLDKAIGIYQESEKVLIEDLPVIPLWYTNVTAACAKGVHVDYNYMGVPEYNTVTK</sequence>
<dbReference type="EMBL" id="CP133648">
    <property type="protein sequence ID" value="WNE84752.1"/>
    <property type="molecule type" value="Genomic_DNA"/>
</dbReference>
<proteinExistence type="predicted"/>
<dbReference type="PANTHER" id="PTHR30290:SF83">
    <property type="entry name" value="ABC TRANSPORTER SUBSTRATE-BINDING PROTEIN"/>
    <property type="match status" value="1"/>
</dbReference>
<evidence type="ECO:0000259" key="2">
    <source>
        <dbReference type="Pfam" id="PF00496"/>
    </source>
</evidence>
<dbReference type="Proteomes" id="UP000193179">
    <property type="component" value="Chromosome"/>
</dbReference>
<dbReference type="PIRSF" id="PIRSF002741">
    <property type="entry name" value="MppA"/>
    <property type="match status" value="1"/>
</dbReference>
<dbReference type="SUPFAM" id="SSF53850">
    <property type="entry name" value="Periplasmic binding protein-like II"/>
    <property type="match status" value="1"/>
</dbReference>
<dbReference type="Pfam" id="PF00496">
    <property type="entry name" value="SBP_bac_5"/>
    <property type="match status" value="1"/>
</dbReference>
<name>A0AAF0VC88_BIFAD</name>
<dbReference type="InterPro" id="IPR000914">
    <property type="entry name" value="SBP_5_dom"/>
</dbReference>
<dbReference type="PROSITE" id="PS51257">
    <property type="entry name" value="PROKAR_LIPOPROTEIN"/>
    <property type="match status" value="1"/>
</dbReference>
<evidence type="ECO:0000313" key="4">
    <source>
        <dbReference type="Proteomes" id="UP000193179"/>
    </source>
</evidence>
<dbReference type="RefSeq" id="WP_085346383.1">
    <property type="nucleotide sequence ID" value="NZ_CP133648.1"/>
</dbReference>
<dbReference type="GO" id="GO:0043190">
    <property type="term" value="C:ATP-binding cassette (ABC) transporter complex"/>
    <property type="evidence" value="ECO:0007669"/>
    <property type="project" value="InterPro"/>
</dbReference>
<protein>
    <submittedName>
        <fullName evidence="3">ABC transporter substrate-binding protein</fullName>
    </submittedName>
</protein>
<dbReference type="CDD" id="cd00995">
    <property type="entry name" value="PBP2_NikA_DppA_OppA_like"/>
    <property type="match status" value="1"/>
</dbReference>
<evidence type="ECO:0000256" key="1">
    <source>
        <dbReference type="SAM" id="SignalP"/>
    </source>
</evidence>
<reference evidence="3" key="2">
    <citation type="submission" date="2023-09" db="EMBL/GenBank/DDBJ databases">
        <title>Ecological and genomic based identification of the Bifidobacterium adolescentis prototype of the healthy human gut microbiota.</title>
        <authorList>
            <person name="Lugli G.A."/>
            <person name="Argentini C."/>
            <person name="Tarracchini C."/>
            <person name="Fontana F."/>
            <person name="Alessandri G."/>
            <person name="Mancabelli L."/>
            <person name="Milani C."/>
            <person name="Turroni F."/>
            <person name="Ventura M."/>
        </authorList>
    </citation>
    <scope>NUCLEOTIDE SEQUENCE</scope>
    <source>
        <strain evidence="3">703B</strain>
    </source>
</reference>
<reference evidence="3" key="1">
    <citation type="journal article" date="2016" name="Sci. Rep.">
        <title>Evaluation of genetic diversity among strains of the human gut commensal Bifidobacterium adolescentis.</title>
        <authorList>
            <person name="Duranti S."/>
            <person name="Milani C."/>
            <person name="Lugli G.A."/>
            <person name="Mancabelli L."/>
            <person name="Turroni F."/>
            <person name="Ferrario C."/>
            <person name="Mangifesta M."/>
            <person name="Viappiani A."/>
            <person name="Sanchez B."/>
            <person name="Margolles A."/>
            <person name="van Sinderen D."/>
            <person name="Ventura M."/>
        </authorList>
    </citation>
    <scope>NUCLEOTIDE SEQUENCE</scope>
    <source>
        <strain evidence="3">703B</strain>
    </source>
</reference>
<dbReference type="Gene3D" id="3.90.76.10">
    <property type="entry name" value="Dipeptide-binding Protein, Domain 1"/>
    <property type="match status" value="1"/>
</dbReference>
<dbReference type="PANTHER" id="PTHR30290">
    <property type="entry name" value="PERIPLASMIC BINDING COMPONENT OF ABC TRANSPORTER"/>
    <property type="match status" value="1"/>
</dbReference>
<accession>A0AAF0VC88</accession>
<keyword evidence="1" id="KW-0732">Signal</keyword>
<dbReference type="GO" id="GO:0042597">
    <property type="term" value="C:periplasmic space"/>
    <property type="evidence" value="ECO:0007669"/>
    <property type="project" value="UniProtKB-ARBA"/>
</dbReference>
<evidence type="ECO:0000313" key="3">
    <source>
        <dbReference type="EMBL" id="WNE84752.1"/>
    </source>
</evidence>
<dbReference type="InterPro" id="IPR030678">
    <property type="entry name" value="Peptide/Ni-bd"/>
</dbReference>